<evidence type="ECO:0000256" key="3">
    <source>
        <dbReference type="ARBA" id="ARBA00022857"/>
    </source>
</evidence>
<evidence type="ECO:0000259" key="6">
    <source>
        <dbReference type="Pfam" id="PF00881"/>
    </source>
</evidence>
<dbReference type="RefSeq" id="WP_119334671.1">
    <property type="nucleotide sequence ID" value="NZ_AP018558.1"/>
</dbReference>
<evidence type="ECO:0000256" key="2">
    <source>
        <dbReference type="ARBA" id="ARBA00022643"/>
    </source>
</evidence>
<keyword evidence="1 5" id="KW-0285">Flavoprotein</keyword>
<dbReference type="HAMAP" id="MF_01204">
    <property type="entry name" value="Oxidoreductase_RutE_HadB"/>
    <property type="match status" value="1"/>
</dbReference>
<evidence type="ECO:0000313" key="8">
    <source>
        <dbReference type="Proteomes" id="UP000262004"/>
    </source>
</evidence>
<feature type="domain" description="Nitroreductase" evidence="6">
    <location>
        <begin position="18"/>
        <end position="158"/>
    </location>
</feature>
<dbReference type="InterPro" id="IPR029479">
    <property type="entry name" value="Nitroreductase"/>
</dbReference>
<evidence type="ECO:0000256" key="4">
    <source>
        <dbReference type="ARBA" id="ARBA00023002"/>
    </source>
</evidence>
<dbReference type="KEGG" id="htl:HPTL_0600"/>
<sequence>MKPTLPDAALAQLFTEARTHNGFLPNPIPDETLRALYDLLKWGPTAANGCPARFRFIKSPEAKAKLKETLDPGNVEKTMAAPVTVLIGYDLAFYEELPKLFPHTDARAWFANNEALARETAFRDAALQGAYLILAARALGLDCGPMAGFDKARADELFFAGTTIRSLFLVNLGIGDPSKLFPRNPRLTFDEACQIL</sequence>
<dbReference type="EMBL" id="AP018558">
    <property type="protein sequence ID" value="BBD76868.1"/>
    <property type="molecule type" value="Genomic_DNA"/>
</dbReference>
<keyword evidence="5" id="KW-0520">NAD</keyword>
<accession>A0A2Z6DX11</accession>
<dbReference type="CDD" id="cd02148">
    <property type="entry name" value="RutE-like"/>
    <property type="match status" value="1"/>
</dbReference>
<keyword evidence="2 5" id="KW-0288">FMN</keyword>
<dbReference type="SUPFAM" id="SSF55469">
    <property type="entry name" value="FMN-dependent nitroreductase-like"/>
    <property type="match status" value="1"/>
</dbReference>
<reference evidence="7 8" key="1">
    <citation type="submission" date="2018-04" db="EMBL/GenBank/DDBJ databases">
        <title>Complete genome sequence of Hydrogenophilus thermoluteolus TH-1.</title>
        <authorList>
            <person name="Arai H."/>
        </authorList>
    </citation>
    <scope>NUCLEOTIDE SEQUENCE [LARGE SCALE GENOMIC DNA]</scope>
    <source>
        <strain evidence="7 8">TH-1</strain>
    </source>
</reference>
<organism evidence="7 8">
    <name type="scientific">Hydrogenophilus thermoluteolus</name>
    <name type="common">Pseudomonas hydrogenothermophila</name>
    <dbReference type="NCBI Taxonomy" id="297"/>
    <lineage>
        <taxon>Bacteria</taxon>
        <taxon>Pseudomonadati</taxon>
        <taxon>Pseudomonadota</taxon>
        <taxon>Hydrogenophilia</taxon>
        <taxon>Hydrogenophilales</taxon>
        <taxon>Hydrogenophilaceae</taxon>
        <taxon>Hydrogenophilus</taxon>
    </lineage>
</organism>
<dbReference type="AlphaFoldDB" id="A0A2Z6DX11"/>
<dbReference type="InterPro" id="IPR050461">
    <property type="entry name" value="Nitroreductase_HadB/RutE"/>
</dbReference>
<dbReference type="Pfam" id="PF00881">
    <property type="entry name" value="Nitroreductase"/>
    <property type="match status" value="1"/>
</dbReference>
<evidence type="ECO:0000256" key="5">
    <source>
        <dbReference type="HAMAP-Rule" id="MF_01204"/>
    </source>
</evidence>
<dbReference type="NCBIfam" id="NF003768">
    <property type="entry name" value="PRK05365.1"/>
    <property type="match status" value="1"/>
</dbReference>
<comment type="similarity">
    <text evidence="5">Belongs to the nitroreductase family. HadB/RutE subfamily.</text>
</comment>
<dbReference type="OrthoDB" id="9784375at2"/>
<keyword evidence="4 5" id="KW-0560">Oxidoreductase</keyword>
<evidence type="ECO:0000313" key="7">
    <source>
        <dbReference type="EMBL" id="BBD76868.1"/>
    </source>
</evidence>
<dbReference type="EC" id="1.-.-.-" evidence="5"/>
<dbReference type="InterPro" id="IPR023936">
    <property type="entry name" value="RutE-like"/>
</dbReference>
<dbReference type="Proteomes" id="UP000262004">
    <property type="component" value="Chromosome"/>
</dbReference>
<keyword evidence="3 5" id="KW-0521">NADP</keyword>
<protein>
    <recommendedName>
        <fullName evidence="5">Putative NADH dehydrogenase/NAD(P)H nitroreductase HPTL_0600</fullName>
        <ecNumber evidence="5">1.-.-.-</ecNumber>
    </recommendedName>
</protein>
<comment type="cofactor">
    <cofactor evidence="5">
        <name>FMN</name>
        <dbReference type="ChEBI" id="CHEBI:58210"/>
    </cofactor>
</comment>
<keyword evidence="8" id="KW-1185">Reference proteome</keyword>
<name>A0A2Z6DX11_HYDTE</name>
<gene>
    <name evidence="7" type="ORF">HPTL_0600</name>
</gene>
<dbReference type="Gene3D" id="3.40.109.10">
    <property type="entry name" value="NADH Oxidase"/>
    <property type="match status" value="1"/>
</dbReference>
<proteinExistence type="inferred from homology"/>
<dbReference type="PANTHER" id="PTHR43543:SF1">
    <property type="entry name" value="MALONIC SEMIALDEHYDE REDUCTASE RUTE-RELATED"/>
    <property type="match status" value="1"/>
</dbReference>
<dbReference type="InterPro" id="IPR000415">
    <property type="entry name" value="Nitroreductase-like"/>
</dbReference>
<evidence type="ECO:0000256" key="1">
    <source>
        <dbReference type="ARBA" id="ARBA00022630"/>
    </source>
</evidence>
<dbReference type="GO" id="GO:0016491">
    <property type="term" value="F:oxidoreductase activity"/>
    <property type="evidence" value="ECO:0007669"/>
    <property type="project" value="UniProtKB-UniRule"/>
</dbReference>
<dbReference type="PANTHER" id="PTHR43543">
    <property type="entry name" value="MALONIC SEMIALDEHYDE REDUCTASE RUTE-RELATED"/>
    <property type="match status" value="1"/>
</dbReference>